<dbReference type="GO" id="GO:0000813">
    <property type="term" value="C:ESCRT I complex"/>
    <property type="evidence" value="ECO:0007669"/>
    <property type="project" value="TreeGrafter"/>
</dbReference>
<comment type="subcellular location">
    <subcellularLocation>
        <location evidence="1">Endosome</location>
    </subcellularLocation>
</comment>
<dbReference type="SUPFAM" id="SSF140111">
    <property type="entry name" value="Endosomal sorting complex assembly domain"/>
    <property type="match status" value="1"/>
</dbReference>
<dbReference type="Gene3D" id="6.10.140.820">
    <property type="match status" value="1"/>
</dbReference>
<dbReference type="GeneTree" id="ENSGT00940000153903"/>
<keyword evidence="4" id="KW-0653">Protein transport</keyword>
<dbReference type="GO" id="GO:0043130">
    <property type="term" value="F:ubiquitin binding"/>
    <property type="evidence" value="ECO:0007669"/>
    <property type="project" value="TreeGrafter"/>
</dbReference>
<dbReference type="Proteomes" id="UP000261540">
    <property type="component" value="Unplaced"/>
</dbReference>
<dbReference type="Gene3D" id="6.10.250.370">
    <property type="match status" value="1"/>
</dbReference>
<dbReference type="AlphaFoldDB" id="A0A3B3SVA8"/>
<dbReference type="InterPro" id="IPR017916">
    <property type="entry name" value="SB_dom"/>
</dbReference>
<evidence type="ECO:0000313" key="7">
    <source>
        <dbReference type="Proteomes" id="UP000261540"/>
    </source>
</evidence>
<dbReference type="InterPro" id="IPR052070">
    <property type="entry name" value="ESCRT-I_UEV_domain"/>
</dbReference>
<evidence type="ECO:0000256" key="4">
    <source>
        <dbReference type="ARBA" id="ARBA00022927"/>
    </source>
</evidence>
<sequence length="272" mass="31081">MAVVNEAQYTYKDLTVREITYVISQYKDPKPVVEATSEDVYKKPPACIQVTPITHTTQMGQMANRLHYTTVMTVVFREEPPVLSRPTTQPNYLANTLISHFCRAATISEDTIRASLVSAVSNQLCRGIKEEVDRAQAELKRPKEDLKKGHQKLEEMVFHLDQEITRQMEVEKNIGLLKQKDGGLTTALEKMESQSECSGINNIVVPTTPLYKLILSLYAEENAIEDTIFYLGEALWRELIDLEHVRLLSRKQFQLWALMQKARKSTGFSNLF</sequence>
<dbReference type="GO" id="GO:0015031">
    <property type="term" value="P:protein transport"/>
    <property type="evidence" value="ECO:0007669"/>
    <property type="project" value="UniProtKB-KW"/>
</dbReference>
<name>A0A3B3SVA8_9TELE</name>
<feature type="domain" description="SB" evidence="5">
    <location>
        <begin position="202"/>
        <end position="261"/>
    </location>
</feature>
<keyword evidence="3" id="KW-0967">Endosome</keyword>
<dbReference type="Pfam" id="PF09454">
    <property type="entry name" value="Vps23_core"/>
    <property type="match status" value="1"/>
</dbReference>
<reference evidence="6" key="2">
    <citation type="submission" date="2025-09" db="UniProtKB">
        <authorList>
            <consortium name="Ensembl"/>
        </authorList>
    </citation>
    <scope>IDENTIFICATION</scope>
</reference>
<dbReference type="GO" id="GO:0008333">
    <property type="term" value="P:endosome to lysosome transport"/>
    <property type="evidence" value="ECO:0007669"/>
    <property type="project" value="TreeGrafter"/>
</dbReference>
<proteinExistence type="predicted"/>
<dbReference type="PANTHER" id="PTHR23306:SF17">
    <property type="entry name" value="TUMOR SUSCEPTIBILITY GENE 101 PROTEIN"/>
    <property type="match status" value="1"/>
</dbReference>
<evidence type="ECO:0000259" key="5">
    <source>
        <dbReference type="Pfam" id="PF09454"/>
    </source>
</evidence>
<evidence type="ECO:0000256" key="2">
    <source>
        <dbReference type="ARBA" id="ARBA00022448"/>
    </source>
</evidence>
<evidence type="ECO:0000256" key="1">
    <source>
        <dbReference type="ARBA" id="ARBA00004177"/>
    </source>
</evidence>
<protein>
    <submittedName>
        <fullName evidence="6">Tumor susceptibility 101b</fullName>
    </submittedName>
</protein>
<keyword evidence="7" id="KW-1185">Reference proteome</keyword>
<accession>A0A3B3SVA8</accession>
<dbReference type="Ensembl" id="ENSPKIT00000015093.1">
    <property type="protein sequence ID" value="ENSPKIP00000034188.1"/>
    <property type="gene ID" value="ENSPKIG00000013539.1"/>
</dbReference>
<dbReference type="InterPro" id="IPR037202">
    <property type="entry name" value="ESCRT_assembly_dom"/>
</dbReference>
<organism evidence="6 7">
    <name type="scientific">Paramormyrops kingsleyae</name>
    <dbReference type="NCBI Taxonomy" id="1676925"/>
    <lineage>
        <taxon>Eukaryota</taxon>
        <taxon>Metazoa</taxon>
        <taxon>Chordata</taxon>
        <taxon>Craniata</taxon>
        <taxon>Vertebrata</taxon>
        <taxon>Euteleostomi</taxon>
        <taxon>Actinopterygii</taxon>
        <taxon>Neopterygii</taxon>
        <taxon>Teleostei</taxon>
        <taxon>Osteoglossocephala</taxon>
        <taxon>Osteoglossomorpha</taxon>
        <taxon>Osteoglossiformes</taxon>
        <taxon>Mormyridae</taxon>
        <taxon>Paramormyrops</taxon>
    </lineage>
</organism>
<reference evidence="6" key="1">
    <citation type="submission" date="2025-08" db="UniProtKB">
        <authorList>
            <consortium name="Ensembl"/>
        </authorList>
    </citation>
    <scope>IDENTIFICATION</scope>
</reference>
<evidence type="ECO:0000313" key="6">
    <source>
        <dbReference type="Ensembl" id="ENSPKIP00000034188.1"/>
    </source>
</evidence>
<evidence type="ECO:0000256" key="3">
    <source>
        <dbReference type="ARBA" id="ARBA00022753"/>
    </source>
</evidence>
<dbReference type="PANTHER" id="PTHR23306">
    <property type="entry name" value="TUMOR SUSCEPTIBILITY GENE 101 PROTEIN-RELATED"/>
    <property type="match status" value="1"/>
</dbReference>
<keyword evidence="2" id="KW-0813">Transport</keyword>